<dbReference type="EMBL" id="JBHTKB010000002">
    <property type="protein sequence ID" value="MFD0913895.1"/>
    <property type="molecule type" value="Genomic_DNA"/>
</dbReference>
<evidence type="ECO:0000313" key="1">
    <source>
        <dbReference type="EMBL" id="MFD0913895.1"/>
    </source>
</evidence>
<protein>
    <submittedName>
        <fullName evidence="1">SIR2 family protein</fullName>
    </submittedName>
</protein>
<dbReference type="SUPFAM" id="SSF52467">
    <property type="entry name" value="DHS-like NAD/FAD-binding domain"/>
    <property type="match status" value="1"/>
</dbReference>
<dbReference type="Pfam" id="PF13289">
    <property type="entry name" value="SIR2_2"/>
    <property type="match status" value="1"/>
</dbReference>
<reference evidence="2" key="1">
    <citation type="journal article" date="2019" name="Int. J. Syst. Evol. Microbiol.">
        <title>The Global Catalogue of Microorganisms (GCM) 10K type strain sequencing project: providing services to taxonomists for standard genome sequencing and annotation.</title>
        <authorList>
            <consortium name="The Broad Institute Genomics Platform"/>
            <consortium name="The Broad Institute Genome Sequencing Center for Infectious Disease"/>
            <person name="Wu L."/>
            <person name="Ma J."/>
        </authorList>
    </citation>
    <scope>NUCLEOTIDE SEQUENCE [LARGE SCALE GENOMIC DNA]</scope>
    <source>
        <strain evidence="2">CCUG 58412</strain>
    </source>
</reference>
<proteinExistence type="predicted"/>
<sequence length="600" mass="67779">MKIIQSRAFAVSFALNPHRYSWLLGAGTSASAGIPTGYMMIREFKTELFCIENNIPRKQVDALDQLWVDRIDQYFKKRNTLPQNGDPSEYSAAFEALYPSESDRRAFIEKAIKLGTPSFGHRILGAFLASKSIQTIFTTNFDSLIESATERAKELLPPNDRHMLTVSAIDSTERAERCLKESSWPLLVKLHGDYQSTQIKNTASELAQQDQRLLEVFKTTLEMHGLIVVGYSGRDHSIMNALSSVLESKSHFPNGIYWVAKSEKSLIPQTLELLQQAEKKGVETNLVIAENFDEFLSDLAQKTKLSEVLNNYIFESIAKEKITPTPISYKEALKFPVLKCSGVPLDSIPKQARHILLNKTANIKEIREKLREANVYAVIAIVEKGLAAFGQDEGLLKALADYEPTLGGYIALDPLNHSWAKGLIYDALLGAICRGKPLKSILRNTGHSIVVSKPKPEMTQDYAQYRNARLNLLRVAYQHELTGHESKLNFEFSEGIKIKLEHYLDKWWCVIEPFTQVTLPEELEIDPSLDWRRERWVTKYNGQWSSIIDAWANLIGNNSSDTITSYGISPEVGIDAQFTISSVTGWSRPSHTHSYFNRKS</sequence>
<comment type="caution">
    <text evidence="1">The sequence shown here is derived from an EMBL/GenBank/DDBJ whole genome shotgun (WGS) entry which is preliminary data.</text>
</comment>
<dbReference type="RefSeq" id="WP_379057379.1">
    <property type="nucleotide sequence ID" value="NZ_JBHTKB010000002.1"/>
</dbReference>
<gene>
    <name evidence="1" type="ORF">ACFQ1Z_10085</name>
</gene>
<keyword evidence="2" id="KW-1185">Reference proteome</keyword>
<dbReference type="InterPro" id="IPR029035">
    <property type="entry name" value="DHS-like_NAD/FAD-binding_dom"/>
</dbReference>
<evidence type="ECO:0000313" key="2">
    <source>
        <dbReference type="Proteomes" id="UP001597128"/>
    </source>
</evidence>
<organism evidence="1 2">
    <name type="scientific">Methylophilus luteus</name>
    <dbReference type="NCBI Taxonomy" id="640108"/>
    <lineage>
        <taxon>Bacteria</taxon>
        <taxon>Pseudomonadati</taxon>
        <taxon>Pseudomonadota</taxon>
        <taxon>Betaproteobacteria</taxon>
        <taxon>Nitrosomonadales</taxon>
        <taxon>Methylophilaceae</taxon>
        <taxon>Methylophilus</taxon>
    </lineage>
</organism>
<dbReference type="Proteomes" id="UP001597128">
    <property type="component" value="Unassembled WGS sequence"/>
</dbReference>
<dbReference type="Gene3D" id="3.40.50.1220">
    <property type="entry name" value="TPP-binding domain"/>
    <property type="match status" value="1"/>
</dbReference>
<accession>A0ABW3FAA5</accession>
<name>A0ABW3FAA5_9PROT</name>